<dbReference type="PIRSF" id="PIRSF028841">
    <property type="entry name" value="APC10_sub"/>
    <property type="match status" value="1"/>
</dbReference>
<dbReference type="GO" id="GO:0051301">
    <property type="term" value="P:cell division"/>
    <property type="evidence" value="ECO:0007669"/>
    <property type="project" value="UniProtKB-KW"/>
</dbReference>
<dbReference type="PANTHER" id="PTHR12936:SF0">
    <property type="entry name" value="ANAPHASE-PROMOTING COMPLEX SUBUNIT 10"/>
    <property type="match status" value="1"/>
</dbReference>
<evidence type="ECO:0000256" key="2">
    <source>
        <dbReference type="ARBA" id="ARBA00022618"/>
    </source>
</evidence>
<reference evidence="7 8" key="1">
    <citation type="journal article" date="2013" name="Curr. Biol.">
        <title>Shared signatures of parasitism and phylogenomics unite Cryptomycota and microsporidia.</title>
        <authorList>
            <person name="James T.Y."/>
            <person name="Pelin A."/>
            <person name="Bonen L."/>
            <person name="Ahrendt S."/>
            <person name="Sain D."/>
            <person name="Corradi N."/>
            <person name="Stajich J.E."/>
        </authorList>
    </citation>
    <scope>NUCLEOTIDE SEQUENCE [LARGE SCALE GENOMIC DNA]</scope>
    <source>
        <strain evidence="7 8">CSF55</strain>
    </source>
</reference>
<keyword evidence="4" id="KW-0833">Ubl conjugation pathway</keyword>
<dbReference type="OMA" id="FITIEFP"/>
<dbReference type="PROSITE" id="PS51284">
    <property type="entry name" value="DOC"/>
    <property type="match status" value="1"/>
</dbReference>
<dbReference type="Proteomes" id="UP000030755">
    <property type="component" value="Unassembled WGS sequence"/>
</dbReference>
<dbReference type="Gene3D" id="2.60.120.260">
    <property type="entry name" value="Galactose-binding domain-like"/>
    <property type="match status" value="1"/>
</dbReference>
<evidence type="ECO:0000256" key="3">
    <source>
        <dbReference type="ARBA" id="ARBA00022776"/>
    </source>
</evidence>
<name>A0A075AVX4_ROZAC</name>
<dbReference type="AlphaFoldDB" id="A0A075AVX4"/>
<keyword evidence="3" id="KW-0498">Mitosis</keyword>
<dbReference type="GO" id="GO:0031145">
    <property type="term" value="P:anaphase-promoting complex-dependent catabolic process"/>
    <property type="evidence" value="ECO:0007669"/>
    <property type="project" value="EnsemblFungi"/>
</dbReference>
<evidence type="ECO:0000256" key="5">
    <source>
        <dbReference type="ARBA" id="ARBA00023306"/>
    </source>
</evidence>
<dbReference type="STRING" id="988480.A0A075AVX4"/>
<dbReference type="SMART" id="SM01337">
    <property type="entry name" value="APC10"/>
    <property type="match status" value="1"/>
</dbReference>
<comment type="similarity">
    <text evidence="1">Belongs to the APC10 family.</text>
</comment>
<keyword evidence="2" id="KW-0132">Cell division</keyword>
<keyword evidence="8" id="KW-1185">Reference proteome</keyword>
<gene>
    <name evidence="7" type="ORF">O9G_003787</name>
</gene>
<dbReference type="Pfam" id="PF03256">
    <property type="entry name" value="ANAPC10"/>
    <property type="match status" value="1"/>
</dbReference>
<organism evidence="7 8">
    <name type="scientific">Rozella allomycis (strain CSF55)</name>
    <dbReference type="NCBI Taxonomy" id="988480"/>
    <lineage>
        <taxon>Eukaryota</taxon>
        <taxon>Fungi</taxon>
        <taxon>Fungi incertae sedis</taxon>
        <taxon>Cryptomycota</taxon>
        <taxon>Cryptomycota incertae sedis</taxon>
        <taxon>Rozella</taxon>
    </lineage>
</organism>
<dbReference type="PANTHER" id="PTHR12936">
    <property type="entry name" value="ANAPHASE-PROMOTING COMPLEX 10"/>
    <property type="match status" value="1"/>
</dbReference>
<protein>
    <submittedName>
        <fullName evidence="7">Anaphase-promoting complex, subunit 10/DOC domain-containing protein</fullName>
    </submittedName>
</protein>
<dbReference type="InterPro" id="IPR004939">
    <property type="entry name" value="APC_su10/DOC_dom"/>
</dbReference>
<accession>A0A075AVX4</accession>
<feature type="domain" description="DOC" evidence="6">
    <location>
        <begin position="12"/>
        <end position="140"/>
    </location>
</feature>
<keyword evidence="5" id="KW-0131">Cell cycle</keyword>
<dbReference type="InterPro" id="IPR016901">
    <property type="entry name" value="APC10/Doc1"/>
</dbReference>
<dbReference type="EMBL" id="KE561122">
    <property type="protein sequence ID" value="EPZ32659.1"/>
    <property type="molecule type" value="Genomic_DNA"/>
</dbReference>
<dbReference type="InterPro" id="IPR008979">
    <property type="entry name" value="Galactose-bd-like_sf"/>
</dbReference>
<evidence type="ECO:0000259" key="6">
    <source>
        <dbReference type="PROSITE" id="PS51284"/>
    </source>
</evidence>
<dbReference type="HOGENOM" id="CLU_039415_6_2_1"/>
<dbReference type="OrthoDB" id="24948at2759"/>
<sequence>MTENDEYDNNTVDETATDIQQNQDDYNLDLLTFRDIGDQAHWMLSSRKMGFGVENLRDDQVETFWQSDGNQPHLINIMFSRKTSVYALAVYLDYRQDESYTPQKILIRAGYTYHDLQDVCQKELNEPCGWTLFPLSDDEQ</sequence>
<evidence type="ECO:0000313" key="7">
    <source>
        <dbReference type="EMBL" id="EPZ32659.1"/>
    </source>
</evidence>
<evidence type="ECO:0000256" key="4">
    <source>
        <dbReference type="ARBA" id="ARBA00022786"/>
    </source>
</evidence>
<evidence type="ECO:0000313" key="8">
    <source>
        <dbReference type="Proteomes" id="UP000030755"/>
    </source>
</evidence>
<dbReference type="SUPFAM" id="SSF49785">
    <property type="entry name" value="Galactose-binding domain-like"/>
    <property type="match status" value="1"/>
</dbReference>
<evidence type="ECO:0000256" key="1">
    <source>
        <dbReference type="ARBA" id="ARBA00006762"/>
    </source>
</evidence>
<dbReference type="GO" id="GO:0070979">
    <property type="term" value="P:protein K11-linked ubiquitination"/>
    <property type="evidence" value="ECO:0007669"/>
    <property type="project" value="TreeGrafter"/>
</dbReference>
<proteinExistence type="inferred from homology"/>
<dbReference type="CDD" id="cd08366">
    <property type="entry name" value="APC10"/>
    <property type="match status" value="1"/>
</dbReference>
<dbReference type="GO" id="GO:0005680">
    <property type="term" value="C:anaphase-promoting complex"/>
    <property type="evidence" value="ECO:0007669"/>
    <property type="project" value="EnsemblFungi"/>
</dbReference>